<evidence type="ECO:0000313" key="1">
    <source>
        <dbReference type="EMBL" id="AKJ83347.1"/>
    </source>
</evidence>
<sequence length="207" mass="24504">MKLLKISILRQSTFKNKKYNLFKIKTNRDFNPLVIGTKIRRNLIKETKGTKITQASLFVHNKKSKEKLYHSLNEFTNIEEISEKTNEIIKNLEKLKIKLVNKNLKKKIICITLTKENSFFKEIYKTIKISNLNQKICTIKSHNVEIKLLLKIEKEKGIKFNPIETINFIIPKKNNENNSSLFLETIRNDQTFTELYQSLKLIYNQQI</sequence>
<proteinExistence type="predicted"/>
<geneLocation type="chloroplast" evidence="1"/>
<reference evidence="1" key="1">
    <citation type="journal article" date="2015" name="J. Eukaryot. Microbiol.">
        <title>Chloroplast Genome Evolution in the Euglenaceae.</title>
        <authorList>
            <person name="Bennett M.S."/>
            <person name="Triemer R.E."/>
        </authorList>
    </citation>
    <scope>NUCLEOTIDE SEQUENCE</scope>
    <source>
        <strain evidence="1">UTEX 373</strain>
    </source>
</reference>
<organism evidence="1">
    <name type="scientific">Euglena anabaena</name>
    <name type="common">Euglenaria anabaena</name>
    <dbReference type="NCBI Taxonomy" id="38273"/>
    <lineage>
        <taxon>Eukaryota</taxon>
        <taxon>Discoba</taxon>
        <taxon>Euglenozoa</taxon>
        <taxon>Euglenida</taxon>
        <taxon>Spirocuta</taxon>
        <taxon>Euglenophyceae</taxon>
        <taxon>Euglenales</taxon>
        <taxon>Euglenaceae</taxon>
        <taxon>Euglenaria</taxon>
    </lineage>
</organism>
<dbReference type="AlphaFoldDB" id="A0A0G3FD54"/>
<dbReference type="Gene3D" id="2.170.120.12">
    <property type="entry name" value="DNA-directed RNA polymerase, insert domain"/>
    <property type="match status" value="1"/>
</dbReference>
<protein>
    <submittedName>
        <fullName evidence="1">RNA polymerase alpha subunit</fullName>
    </submittedName>
</protein>
<name>A0A0G3FD54_EUGAN</name>
<dbReference type="InterPro" id="IPR036643">
    <property type="entry name" value="RNApol_insert_sf"/>
</dbReference>
<dbReference type="EMBL" id="KP453743">
    <property type="protein sequence ID" value="AKJ83347.1"/>
    <property type="molecule type" value="Genomic_DNA"/>
</dbReference>
<keyword evidence="1" id="KW-0934">Plastid</keyword>
<dbReference type="GeneID" id="24573229"/>
<keyword evidence="1" id="KW-0150">Chloroplast</keyword>
<accession>A0A0G3FD54</accession>
<dbReference type="SUPFAM" id="SSF56553">
    <property type="entry name" value="Insert subdomain of RNA polymerase alpha subunit"/>
    <property type="match status" value="1"/>
</dbReference>
<gene>
    <name evidence="1" type="primary">rpoA</name>
</gene>
<dbReference type="RefSeq" id="YP_009144900.1">
    <property type="nucleotide sequence ID" value="NC_027269.1"/>
</dbReference>